<dbReference type="InterPro" id="IPR011990">
    <property type="entry name" value="TPR-like_helical_dom_sf"/>
</dbReference>
<gene>
    <name evidence="8" type="ORF">LZZ85_09230</name>
</gene>
<evidence type="ECO:0000256" key="2">
    <source>
        <dbReference type="ARBA" id="ARBA00006275"/>
    </source>
</evidence>
<name>A0ABS9KQ65_9BACT</name>
<dbReference type="Proteomes" id="UP001165367">
    <property type="component" value="Unassembled WGS sequence"/>
</dbReference>
<evidence type="ECO:0000256" key="5">
    <source>
        <dbReference type="ARBA" id="ARBA00023237"/>
    </source>
</evidence>
<evidence type="ECO:0000256" key="1">
    <source>
        <dbReference type="ARBA" id="ARBA00004442"/>
    </source>
</evidence>
<dbReference type="Gene3D" id="1.25.40.390">
    <property type="match status" value="1"/>
</dbReference>
<comment type="subcellular location">
    <subcellularLocation>
        <location evidence="1">Cell outer membrane</location>
    </subcellularLocation>
</comment>
<dbReference type="Pfam" id="PF14322">
    <property type="entry name" value="SusD-like_3"/>
    <property type="match status" value="1"/>
</dbReference>
<keyword evidence="3" id="KW-0732">Signal</keyword>
<dbReference type="SUPFAM" id="SSF48452">
    <property type="entry name" value="TPR-like"/>
    <property type="match status" value="1"/>
</dbReference>
<dbReference type="InterPro" id="IPR033985">
    <property type="entry name" value="SusD-like_N"/>
</dbReference>
<evidence type="ECO:0000313" key="9">
    <source>
        <dbReference type="Proteomes" id="UP001165367"/>
    </source>
</evidence>
<dbReference type="PROSITE" id="PS51257">
    <property type="entry name" value="PROKAR_LIPOPROTEIN"/>
    <property type="match status" value="1"/>
</dbReference>
<feature type="domain" description="SusD-like N-terminal" evidence="7">
    <location>
        <begin position="47"/>
        <end position="246"/>
    </location>
</feature>
<dbReference type="RefSeq" id="WP_237870904.1">
    <property type="nucleotide sequence ID" value="NZ_JAKLTR010000005.1"/>
</dbReference>
<keyword evidence="4" id="KW-0472">Membrane</keyword>
<comment type="caution">
    <text evidence="8">The sequence shown here is derived from an EMBL/GenBank/DDBJ whole genome shotgun (WGS) entry which is preliminary data.</text>
</comment>
<keyword evidence="5" id="KW-0998">Cell outer membrane</keyword>
<evidence type="ECO:0000259" key="7">
    <source>
        <dbReference type="Pfam" id="PF14322"/>
    </source>
</evidence>
<dbReference type="Gene3D" id="1.25.40.900">
    <property type="match status" value="1"/>
</dbReference>
<dbReference type="EMBL" id="JAKLTR010000005">
    <property type="protein sequence ID" value="MCG2614462.1"/>
    <property type="molecule type" value="Genomic_DNA"/>
</dbReference>
<dbReference type="Gene3D" id="2.20.20.130">
    <property type="match status" value="1"/>
</dbReference>
<evidence type="ECO:0000256" key="4">
    <source>
        <dbReference type="ARBA" id="ARBA00023136"/>
    </source>
</evidence>
<protein>
    <submittedName>
        <fullName evidence="8">RagB/SusD family nutrient uptake outer membrane protein</fullName>
    </submittedName>
</protein>
<keyword evidence="9" id="KW-1185">Reference proteome</keyword>
<reference evidence="8" key="1">
    <citation type="submission" date="2022-01" db="EMBL/GenBank/DDBJ databases">
        <authorList>
            <person name="Jo J.-H."/>
            <person name="Im W.-T."/>
        </authorList>
    </citation>
    <scope>NUCLEOTIDE SEQUENCE</scope>
    <source>
        <strain evidence="8">NA20</strain>
    </source>
</reference>
<evidence type="ECO:0000259" key="6">
    <source>
        <dbReference type="Pfam" id="PF07980"/>
    </source>
</evidence>
<comment type="similarity">
    <text evidence="2">Belongs to the SusD family.</text>
</comment>
<feature type="domain" description="RagB/SusD" evidence="6">
    <location>
        <begin position="355"/>
        <end position="495"/>
    </location>
</feature>
<evidence type="ECO:0000256" key="3">
    <source>
        <dbReference type="ARBA" id="ARBA00022729"/>
    </source>
</evidence>
<proteinExistence type="inferred from homology"/>
<accession>A0ABS9KQ65</accession>
<organism evidence="8 9">
    <name type="scientific">Terrimonas ginsenosidimutans</name>
    <dbReference type="NCBI Taxonomy" id="2908004"/>
    <lineage>
        <taxon>Bacteria</taxon>
        <taxon>Pseudomonadati</taxon>
        <taxon>Bacteroidota</taxon>
        <taxon>Chitinophagia</taxon>
        <taxon>Chitinophagales</taxon>
        <taxon>Chitinophagaceae</taxon>
        <taxon>Terrimonas</taxon>
    </lineage>
</organism>
<sequence length="495" mass="54033">MKKVFKHIFAATVLAATLATGCSKSDLVDLKPEFSLEALENPSSIDQVEEVLTAAYSRFRSGSYYGDGNGSGFSLMPDMMSDNLLETNESLANYKSLTDWIYAEDDALVRGIWAAPYAVITNANIVLRDIDKFTTTDNQRRANRIKGQALAIRAHAHFDLFRFFATSYDRNSTTILAVPYMTEFLVSPSVKPARLNNKDFYDRVIADLTAAVGLLGNVDATINPSTIKRPNIDLAGAKAIQARVYLYAGMYTEAITAASDVITARPLAPAASFAGMYNEQNAGEIIWNAQFDAGQGGPGGGVYFSQNNRSAYAPAAEIATMDGTTGLIRNDDVRYTAYFATIAVANGPRLVMRKYRGKAGLTDGNANFPVFRTGEMYLIRAEARARTSPAQETAAMNDLNVLRAARITNYTNENLTGAALLTAIANERRRELFGEGHRFFDLKRTTRTIVRAGGCGNPSISPAVCTLASNAREWALPIPFDERSVNDNIQQNPGY</sequence>
<dbReference type="InterPro" id="IPR012944">
    <property type="entry name" value="SusD_RagB_dom"/>
</dbReference>
<evidence type="ECO:0000313" key="8">
    <source>
        <dbReference type="EMBL" id="MCG2614462.1"/>
    </source>
</evidence>
<dbReference type="CDD" id="cd08977">
    <property type="entry name" value="SusD"/>
    <property type="match status" value="1"/>
</dbReference>
<dbReference type="Pfam" id="PF07980">
    <property type="entry name" value="SusD_RagB"/>
    <property type="match status" value="1"/>
</dbReference>